<sequence>MASSSPPPAQNVRLRFDCYREIARGFPTIVNTTSHRRRQPRRRPHGCSQHALMRENALALTAPKHHHQRCCRVDTLHAAKGSAVDGSMELWVIAYLCFLKCPFEWV</sequence>
<evidence type="ECO:0000313" key="1">
    <source>
        <dbReference type="EMBL" id="KAG2593025.1"/>
    </source>
</evidence>
<accession>A0A8T0S778</accession>
<evidence type="ECO:0000313" key="2">
    <source>
        <dbReference type="Proteomes" id="UP000823388"/>
    </source>
</evidence>
<comment type="caution">
    <text evidence="1">The sequence shown here is derived from an EMBL/GenBank/DDBJ whole genome shotgun (WGS) entry which is preliminary data.</text>
</comment>
<dbReference type="AlphaFoldDB" id="A0A8T0S778"/>
<reference evidence="1" key="1">
    <citation type="submission" date="2020-05" db="EMBL/GenBank/DDBJ databases">
        <title>WGS assembly of Panicum virgatum.</title>
        <authorList>
            <person name="Lovell J.T."/>
            <person name="Jenkins J."/>
            <person name="Shu S."/>
            <person name="Juenger T.E."/>
            <person name="Schmutz J."/>
        </authorList>
    </citation>
    <scope>NUCLEOTIDE SEQUENCE</scope>
    <source>
        <strain evidence="1">AP13</strain>
    </source>
</reference>
<dbReference type="Proteomes" id="UP000823388">
    <property type="component" value="Chromosome 5N"/>
</dbReference>
<proteinExistence type="predicted"/>
<protein>
    <submittedName>
        <fullName evidence="1">Uncharacterized protein</fullName>
    </submittedName>
</protein>
<keyword evidence="2" id="KW-1185">Reference proteome</keyword>
<dbReference type="EMBL" id="CM029046">
    <property type="protein sequence ID" value="KAG2593025.1"/>
    <property type="molecule type" value="Genomic_DNA"/>
</dbReference>
<gene>
    <name evidence="1" type="ORF">PVAP13_5NG632013</name>
</gene>
<name>A0A8T0S778_PANVG</name>
<organism evidence="1 2">
    <name type="scientific">Panicum virgatum</name>
    <name type="common">Blackwell switchgrass</name>
    <dbReference type="NCBI Taxonomy" id="38727"/>
    <lineage>
        <taxon>Eukaryota</taxon>
        <taxon>Viridiplantae</taxon>
        <taxon>Streptophyta</taxon>
        <taxon>Embryophyta</taxon>
        <taxon>Tracheophyta</taxon>
        <taxon>Spermatophyta</taxon>
        <taxon>Magnoliopsida</taxon>
        <taxon>Liliopsida</taxon>
        <taxon>Poales</taxon>
        <taxon>Poaceae</taxon>
        <taxon>PACMAD clade</taxon>
        <taxon>Panicoideae</taxon>
        <taxon>Panicodae</taxon>
        <taxon>Paniceae</taxon>
        <taxon>Panicinae</taxon>
        <taxon>Panicum</taxon>
        <taxon>Panicum sect. Hiantes</taxon>
    </lineage>
</organism>